<evidence type="ECO:0000256" key="1">
    <source>
        <dbReference type="SAM" id="MobiDB-lite"/>
    </source>
</evidence>
<comment type="caution">
    <text evidence="2">The sequence shown here is derived from an EMBL/GenBank/DDBJ whole genome shotgun (WGS) entry which is preliminary data.</text>
</comment>
<organism evidence="2 3">
    <name type="scientific">Aureicoccus marinus</name>
    <dbReference type="NCBI Taxonomy" id="754435"/>
    <lineage>
        <taxon>Bacteria</taxon>
        <taxon>Pseudomonadati</taxon>
        <taxon>Bacteroidota</taxon>
        <taxon>Flavobacteriia</taxon>
        <taxon>Flavobacteriales</taxon>
        <taxon>Flavobacteriaceae</taxon>
        <taxon>Aureicoccus</taxon>
    </lineage>
</organism>
<protein>
    <submittedName>
        <fullName evidence="2">Uncharacterized protein</fullName>
    </submittedName>
</protein>
<sequence>MFLLFSSCDQLKKKEETPTPEQAEKDEFDKLFEQATPVFDSAHWARQESLRAEELAKENDTNSYYRTDLYQKIHQKVLTDDLSIDDRRFICDSVLEQSRTLSDQGWSMMDSILQALPKTHKNRLFFEALRADHLGASHRAGPKGILYGLYRFSPDSIASSTSLSTYELSEGNEWEAVMSPEAKWFAELKDSLYPEEQEYQVEKVVDYSLVLGQLAKSEKLSFESISPKGMTTNTFDGLYHYWNECEESSRYLIRNQKESSEAILGSKYSFDLEFTSDSTLDTQIQQQFWYMDECADCLTNFRDQVVFAKFKDVPVVATYFGQRYIASQGKTGKPYTFNRTLFLIGPNGKLYPLWTASYDNFFCSCL</sequence>
<gene>
    <name evidence="2" type="ORF">BST99_08140</name>
</gene>
<accession>A0A2S7T708</accession>
<evidence type="ECO:0000313" key="3">
    <source>
        <dbReference type="Proteomes" id="UP000239366"/>
    </source>
</evidence>
<keyword evidence="3" id="KW-1185">Reference proteome</keyword>
<evidence type="ECO:0000313" key="2">
    <source>
        <dbReference type="EMBL" id="PQJ15702.1"/>
    </source>
</evidence>
<dbReference type="Proteomes" id="UP000239366">
    <property type="component" value="Unassembled WGS sequence"/>
</dbReference>
<feature type="compositionally biased region" description="Basic and acidic residues" evidence="1">
    <location>
        <begin position="10"/>
        <end position="24"/>
    </location>
</feature>
<feature type="region of interest" description="Disordered" evidence="1">
    <location>
        <begin position="1"/>
        <end position="24"/>
    </location>
</feature>
<name>A0A2S7T708_9FLAO</name>
<proteinExistence type="predicted"/>
<dbReference type="AlphaFoldDB" id="A0A2S7T708"/>
<dbReference type="EMBL" id="MQVX01000001">
    <property type="protein sequence ID" value="PQJ15702.1"/>
    <property type="molecule type" value="Genomic_DNA"/>
</dbReference>
<reference evidence="3" key="1">
    <citation type="submission" date="2016-11" db="EMBL/GenBank/DDBJ databases">
        <title>Trade-off between light-utilization and light-protection in marine flavobacteria.</title>
        <authorList>
            <person name="Kumagai Y."/>
            <person name="Yoshizawa S."/>
            <person name="Kogure K."/>
        </authorList>
    </citation>
    <scope>NUCLEOTIDE SEQUENCE [LARGE SCALE GENOMIC DNA]</scope>
    <source>
        <strain evidence="3">SG-18</strain>
    </source>
</reference>